<protein>
    <submittedName>
        <fullName evidence="3">Pilus assembly protein, PilO</fullName>
    </submittedName>
</protein>
<dbReference type="AlphaFoldDB" id="A0A4P6X5V6"/>
<dbReference type="Gene3D" id="1.10.287.540">
    <property type="entry name" value="Helix hairpin bin"/>
    <property type="match status" value="1"/>
</dbReference>
<name>A0A4P6X5V6_HYDPS</name>
<proteinExistence type="predicted"/>
<gene>
    <name evidence="3" type="ORF">HPF_19810</name>
</gene>
<organism evidence="3 4">
    <name type="scientific">Hydrogenophaga pseudoflava</name>
    <name type="common">Pseudomonas carboxydoflava</name>
    <dbReference type="NCBI Taxonomy" id="47421"/>
    <lineage>
        <taxon>Bacteria</taxon>
        <taxon>Pseudomonadati</taxon>
        <taxon>Pseudomonadota</taxon>
        <taxon>Betaproteobacteria</taxon>
        <taxon>Burkholderiales</taxon>
        <taxon>Comamonadaceae</taxon>
        <taxon>Hydrogenophaga</taxon>
    </lineage>
</organism>
<keyword evidence="2" id="KW-1133">Transmembrane helix</keyword>
<feature type="compositionally biased region" description="Low complexity" evidence="1">
    <location>
        <begin position="217"/>
        <end position="234"/>
    </location>
</feature>
<feature type="transmembrane region" description="Helical" evidence="2">
    <location>
        <begin position="40"/>
        <end position="58"/>
    </location>
</feature>
<feature type="region of interest" description="Disordered" evidence="1">
    <location>
        <begin position="215"/>
        <end position="234"/>
    </location>
</feature>
<evidence type="ECO:0000313" key="4">
    <source>
        <dbReference type="Proteomes" id="UP000293912"/>
    </source>
</evidence>
<accession>A0A4P6X5V6</accession>
<dbReference type="InterPro" id="IPR007445">
    <property type="entry name" value="PilO"/>
</dbReference>
<dbReference type="Proteomes" id="UP000293912">
    <property type="component" value="Chromosome"/>
</dbReference>
<dbReference type="KEGG" id="hpse:HPF_19810"/>
<evidence type="ECO:0000313" key="3">
    <source>
        <dbReference type="EMBL" id="QBM29948.1"/>
    </source>
</evidence>
<dbReference type="Pfam" id="PF04350">
    <property type="entry name" value="PilO"/>
    <property type="match status" value="1"/>
</dbReference>
<dbReference type="GO" id="GO:0043107">
    <property type="term" value="P:type IV pilus-dependent motility"/>
    <property type="evidence" value="ECO:0007669"/>
    <property type="project" value="InterPro"/>
</dbReference>
<reference evidence="3 4" key="1">
    <citation type="submission" date="2019-03" db="EMBL/GenBank/DDBJ databases">
        <authorList>
            <person name="Sebastian G."/>
            <person name="Baumann P."/>
            <person name="Ruckert C."/>
            <person name="Kalinowski J."/>
            <person name="Nebel B."/>
            <person name="Takors R."/>
            <person name="Blombach B."/>
        </authorList>
    </citation>
    <scope>NUCLEOTIDE SEQUENCE [LARGE SCALE GENOMIC DNA]</scope>
    <source>
        <strain evidence="3 4">DSM 1084</strain>
    </source>
</reference>
<dbReference type="PIRSF" id="PIRSF016482">
    <property type="entry name" value="PilO"/>
    <property type="match status" value="1"/>
</dbReference>
<keyword evidence="2" id="KW-0472">Membrane</keyword>
<dbReference type="PANTHER" id="PTHR39555">
    <property type="entry name" value="FIMBRIAL ASSEMBLY PROTEIN PILO-LIKE PROTEIN-RELATED"/>
    <property type="match status" value="1"/>
</dbReference>
<keyword evidence="2" id="KW-0812">Transmembrane</keyword>
<dbReference type="EMBL" id="CP037867">
    <property type="protein sequence ID" value="QBM29948.1"/>
    <property type="molecule type" value="Genomic_DNA"/>
</dbReference>
<dbReference type="RefSeq" id="WP_066152781.1">
    <property type="nucleotide sequence ID" value="NZ_CP037867.1"/>
</dbReference>
<dbReference type="PANTHER" id="PTHR39555:SF1">
    <property type="entry name" value="TYPE IV PILUS INNER MEMBRANE COMPONENT PILO"/>
    <property type="match status" value="1"/>
</dbReference>
<keyword evidence="4" id="KW-1185">Reference proteome</keyword>
<evidence type="ECO:0000256" key="2">
    <source>
        <dbReference type="SAM" id="Phobius"/>
    </source>
</evidence>
<dbReference type="Gene3D" id="3.30.70.60">
    <property type="match status" value="1"/>
</dbReference>
<dbReference type="InterPro" id="IPR014717">
    <property type="entry name" value="Transl_elong_EF1B/ribsomal_bS6"/>
</dbReference>
<sequence>MAKPSKISLDLKSVQEKLRAQFSGLDPNDPSQWPALPRNLLFIVVCVAVIVALWFTWLKTVDEELLTEQAREQTLRDDYRKKLVQAVNLDALKKQLEQVQQYVAQLEKQLPSKAEMDALLSDINQAGLGRSLQFELFRPGQVSVKEYYAELPITVRVTGGYHDIGLFAADIANLSRIVTLNNLAIVPVKDRDGFLTLDCVAKTFRYLDPEEVAMQQKATPGKKPAGKKATGAAK</sequence>
<evidence type="ECO:0000256" key="1">
    <source>
        <dbReference type="SAM" id="MobiDB-lite"/>
    </source>
</evidence>
<dbReference type="GO" id="GO:0043683">
    <property type="term" value="P:type IV pilus assembly"/>
    <property type="evidence" value="ECO:0007669"/>
    <property type="project" value="InterPro"/>
</dbReference>